<evidence type="ECO:0000313" key="2">
    <source>
        <dbReference type="Proteomes" id="UP000544222"/>
    </source>
</evidence>
<organism evidence="1 2">
    <name type="scientific">Microbacter margulisiae</name>
    <dbReference type="NCBI Taxonomy" id="1350067"/>
    <lineage>
        <taxon>Bacteria</taxon>
        <taxon>Pseudomonadati</taxon>
        <taxon>Bacteroidota</taxon>
        <taxon>Bacteroidia</taxon>
        <taxon>Bacteroidales</taxon>
        <taxon>Porphyromonadaceae</taxon>
        <taxon>Microbacter</taxon>
    </lineage>
</organism>
<protein>
    <recommendedName>
        <fullName evidence="3">Glycosyltransferase</fullName>
    </recommendedName>
</protein>
<accession>A0A7W5DS35</accession>
<sequence>MHDTEFDKPQIILVAPLNWGLGHASRCIPLIKKWNIEGHRIILSANGEAASLLHKEFPALSFVKLPEWKIRYSSNRSQIFSLLWQLPALLVSNIIEHWKLRKIVKKYHISLIVSDNRFGLWHRHIKSIYITHQLMIKVPQPMQWAEPLLWKIHHWIIIQYDECWIPDIASQDNLSGDLSHRYPLPKHAHFIGWLSRFPVDKRITIKKHYHTLCLISGPEPHRTLLEQSLIYRFQSQNTPTLIVQGKPSIEQHWQSIGNIDIVSHLDTTEMQTYIIDTPDLICRSGYSTLMDLKVLNKNATELIPTPGQTEQIYLMQWNNPSKKHL</sequence>
<keyword evidence="2" id="KW-1185">Reference proteome</keyword>
<comment type="caution">
    <text evidence="1">The sequence shown here is derived from an EMBL/GenBank/DDBJ whole genome shotgun (WGS) entry which is preliminary data.</text>
</comment>
<dbReference type="AlphaFoldDB" id="A0A7W5DS35"/>
<dbReference type="Proteomes" id="UP000544222">
    <property type="component" value="Unassembled WGS sequence"/>
</dbReference>
<gene>
    <name evidence="1" type="ORF">FHX64_001747</name>
</gene>
<dbReference type="RefSeq" id="WP_183413335.1">
    <property type="nucleotide sequence ID" value="NZ_JACHYB010000001.1"/>
</dbReference>
<reference evidence="1 2" key="1">
    <citation type="submission" date="2020-08" db="EMBL/GenBank/DDBJ databases">
        <title>Genomic Encyclopedia of Type Strains, Phase IV (KMG-IV): sequencing the most valuable type-strain genomes for metagenomic binning, comparative biology and taxonomic classification.</title>
        <authorList>
            <person name="Goeker M."/>
        </authorList>
    </citation>
    <scope>NUCLEOTIDE SEQUENCE [LARGE SCALE GENOMIC DNA]</scope>
    <source>
        <strain evidence="1 2">DSM 27471</strain>
    </source>
</reference>
<evidence type="ECO:0008006" key="3">
    <source>
        <dbReference type="Google" id="ProtNLM"/>
    </source>
</evidence>
<proteinExistence type="predicted"/>
<name>A0A7W5DS35_9PORP</name>
<evidence type="ECO:0000313" key="1">
    <source>
        <dbReference type="EMBL" id="MBB3187584.1"/>
    </source>
</evidence>
<dbReference type="SUPFAM" id="SSF53756">
    <property type="entry name" value="UDP-Glycosyltransferase/glycogen phosphorylase"/>
    <property type="match status" value="1"/>
</dbReference>
<dbReference type="EMBL" id="JACHYB010000001">
    <property type="protein sequence ID" value="MBB3187584.1"/>
    <property type="molecule type" value="Genomic_DNA"/>
</dbReference>